<dbReference type="Proteomes" id="UP000284785">
    <property type="component" value="Unassembled WGS sequence"/>
</dbReference>
<dbReference type="RefSeq" id="WP_081013496.1">
    <property type="nucleotide sequence ID" value="NZ_BQNN01000001.1"/>
</dbReference>
<gene>
    <name evidence="3" type="ORF">DW780_22955</name>
    <name evidence="2" type="ORF">GAN91_24540</name>
    <name evidence="1" type="ORF">GAO51_14920</name>
</gene>
<dbReference type="AlphaFoldDB" id="A0A0N7IAV6"/>
<accession>A0A0N7IAV6</accession>
<dbReference type="Proteomes" id="UP000440614">
    <property type="component" value="Unassembled WGS sequence"/>
</dbReference>
<dbReference type="GeneID" id="85230841"/>
<protein>
    <submittedName>
        <fullName evidence="3">Uncharacterized protein</fullName>
    </submittedName>
</protein>
<proteinExistence type="predicted"/>
<dbReference type="EMBL" id="WCRY01000038">
    <property type="protein sequence ID" value="KAB4472649.1"/>
    <property type="molecule type" value="Genomic_DNA"/>
</dbReference>
<evidence type="ECO:0000313" key="3">
    <source>
        <dbReference type="EMBL" id="RHD82009.1"/>
    </source>
</evidence>
<organism evidence="3 4">
    <name type="scientific">Bacteroides thetaiotaomicron</name>
    <dbReference type="NCBI Taxonomy" id="818"/>
    <lineage>
        <taxon>Bacteria</taxon>
        <taxon>Pseudomonadati</taxon>
        <taxon>Bacteroidota</taxon>
        <taxon>Bacteroidia</taxon>
        <taxon>Bacteroidales</taxon>
        <taxon>Bacteroidaceae</taxon>
        <taxon>Bacteroides</taxon>
    </lineage>
</organism>
<evidence type="ECO:0000313" key="6">
    <source>
        <dbReference type="Proteomes" id="UP000440614"/>
    </source>
</evidence>
<dbReference type="EMBL" id="WCSY01000013">
    <property type="protein sequence ID" value="KAB4311160.1"/>
    <property type="molecule type" value="Genomic_DNA"/>
</dbReference>
<dbReference type="Proteomes" id="UP000436858">
    <property type="component" value="Unassembled WGS sequence"/>
</dbReference>
<dbReference type="KEGG" id="btho:Btheta7330_04429"/>
<evidence type="ECO:0000313" key="4">
    <source>
        <dbReference type="Proteomes" id="UP000284785"/>
    </source>
</evidence>
<comment type="caution">
    <text evidence="3">The sequence shown here is derived from an EMBL/GenBank/DDBJ whole genome shotgun (WGS) entry which is preliminary data.</text>
</comment>
<evidence type="ECO:0000313" key="5">
    <source>
        <dbReference type="Proteomes" id="UP000436858"/>
    </source>
</evidence>
<evidence type="ECO:0000313" key="2">
    <source>
        <dbReference type="EMBL" id="KAB4472649.1"/>
    </source>
</evidence>
<sequence>MGIFPVEFPSTTADGFESFRLLHYLAFIKGRLWGRRKVGGTEIKKARRGCFPLAFGYSLTTGSL</sequence>
<reference evidence="3 4" key="1">
    <citation type="submission" date="2018-08" db="EMBL/GenBank/DDBJ databases">
        <title>A genome reference for cultivated species of the human gut microbiota.</title>
        <authorList>
            <person name="Zou Y."/>
            <person name="Xue W."/>
            <person name="Luo G."/>
        </authorList>
    </citation>
    <scope>NUCLEOTIDE SEQUENCE [LARGE SCALE GENOMIC DNA]</scope>
    <source>
        <strain evidence="3 4">AM30-26</strain>
    </source>
</reference>
<reference evidence="5 6" key="2">
    <citation type="journal article" date="2019" name="Nat. Med.">
        <title>A library of human gut bacterial isolates paired with longitudinal multiomics data enables mechanistic microbiome research.</title>
        <authorList>
            <person name="Poyet M."/>
            <person name="Groussin M."/>
            <person name="Gibbons S.M."/>
            <person name="Avila-Pacheco J."/>
            <person name="Jiang X."/>
            <person name="Kearney S.M."/>
            <person name="Perrotta A.R."/>
            <person name="Berdy B."/>
            <person name="Zhao S."/>
            <person name="Lieberman T.D."/>
            <person name="Swanson P.K."/>
            <person name="Smith M."/>
            <person name="Roesemann S."/>
            <person name="Alexander J.E."/>
            <person name="Rich S.A."/>
            <person name="Livny J."/>
            <person name="Vlamakis H."/>
            <person name="Clish C."/>
            <person name="Bullock K."/>
            <person name="Deik A."/>
            <person name="Scott J."/>
            <person name="Pierce K.A."/>
            <person name="Xavier R.J."/>
            <person name="Alm E.J."/>
        </authorList>
    </citation>
    <scope>NUCLEOTIDE SEQUENCE [LARGE SCALE GENOMIC DNA]</scope>
    <source>
        <strain evidence="2 5">BIOML-A162</strain>
        <strain evidence="1 6">BIOML-A188</strain>
    </source>
</reference>
<evidence type="ECO:0000313" key="1">
    <source>
        <dbReference type="EMBL" id="KAB4311160.1"/>
    </source>
</evidence>
<name>A0A0N7IAV6_BACT4</name>
<dbReference type="EMBL" id="QSJP01000028">
    <property type="protein sequence ID" value="RHD82009.1"/>
    <property type="molecule type" value="Genomic_DNA"/>
</dbReference>